<evidence type="ECO:0000256" key="2">
    <source>
        <dbReference type="ARBA" id="ARBA00022837"/>
    </source>
</evidence>
<name>F1KTT6_ASCSU</name>
<dbReference type="PROSITE" id="PS00018">
    <property type="entry name" value="EF_HAND_1"/>
    <property type="match status" value="1"/>
</dbReference>
<dbReference type="FunFam" id="1.10.238.10:FF:000025">
    <property type="entry name" value="serine/threonine-protein phosphatase 2A regulatory subunit B'' subunit alpha"/>
    <property type="match status" value="1"/>
</dbReference>
<dbReference type="PANTHER" id="PTHR14095">
    <property type="entry name" value="PHOSPHATASE 2A REGULATORY SUBUNIT-RELATED"/>
    <property type="match status" value="1"/>
</dbReference>
<sequence>MLLSNTMTDYQQRRLAALLITQESLADFRQRLGYASPCKVQSDQSSTATRVVHPLDLSGVQEGDLEVTGATTELQHLSDTPTGARLIPIDGERVAVSPSLPPISPRTPGRQHAQISRILSFSPRSPRLVGCSGSTSPQRSGTPERGMLSFRLHPQNETMVETLRLSFNADESFPTMLLSENVFCDESVDNAPTEAEVTSSVGQLCGMLEKLQIASDGVSVTESGKPEERTPIKKETDTTIELFYYPAGKPVSSEENNEALRKAGEIFERNGNKVTFEQMADVCHALSIPVYSKRPIFNNCVCNPHDESLKFDDLEIFWKRMTAVAHDEAARFVFSLTNGSRSYAEFADFAPLVMDIVETHPSLDFLKADPRFHKAYVETVTCRIFWAVNCSWSGRITAAELRRSNFLEELRKLETADDVNDELDYFSYEHFYVVYCKFQELSSGRDCLTSDDLAQYSDRALPDLVVSRIFTEAVSRGPHNEESVAKRAIITYVDFVYFLLAEVDKSHPSSMKYWFRVMDLDEDGCLSLHEMKQFFDAIVEKMTAASVDAMCFNDVICLLFDAIRPRSSTFITLSDIKRSQMSTYFFNNFINWLRYFLQETSEGNERVGSKSELSDWNLFCEREHQFLTAENSDDDDDFDENYNDNTHDVAFECARFLTDDEDPSPE</sequence>
<evidence type="ECO:0000256" key="1">
    <source>
        <dbReference type="ARBA" id="ARBA00022723"/>
    </source>
</evidence>
<evidence type="ECO:0000259" key="4">
    <source>
        <dbReference type="PROSITE" id="PS50222"/>
    </source>
</evidence>
<keyword evidence="2" id="KW-0106">Calcium</keyword>
<dbReference type="EMBL" id="JI165755">
    <property type="protein sequence ID" value="ADY41290.1"/>
    <property type="molecule type" value="mRNA"/>
</dbReference>
<dbReference type="SUPFAM" id="SSF47473">
    <property type="entry name" value="EF-hand"/>
    <property type="match status" value="2"/>
</dbReference>
<dbReference type="InterPro" id="IPR002048">
    <property type="entry name" value="EF_hand_dom"/>
</dbReference>
<dbReference type="AlphaFoldDB" id="F1KTT6"/>
<dbReference type="PROSITE" id="PS50222">
    <property type="entry name" value="EF_HAND_2"/>
    <property type="match status" value="1"/>
</dbReference>
<dbReference type="GO" id="GO:0019888">
    <property type="term" value="F:protein phosphatase regulator activity"/>
    <property type="evidence" value="ECO:0007669"/>
    <property type="project" value="TreeGrafter"/>
</dbReference>
<dbReference type="Gene3D" id="1.10.238.220">
    <property type="match status" value="1"/>
</dbReference>
<dbReference type="InterPro" id="IPR018247">
    <property type="entry name" value="EF_Hand_1_Ca_BS"/>
</dbReference>
<keyword evidence="1" id="KW-0479">Metal-binding</keyword>
<dbReference type="InterPro" id="IPR041534">
    <property type="entry name" value="EF-hand_13"/>
</dbReference>
<feature type="compositionally biased region" description="Polar residues" evidence="3">
    <location>
        <begin position="132"/>
        <end position="141"/>
    </location>
</feature>
<dbReference type="PANTHER" id="PTHR14095:SF0">
    <property type="entry name" value="MIP22305P"/>
    <property type="match status" value="1"/>
</dbReference>
<dbReference type="Gene3D" id="1.10.238.10">
    <property type="entry name" value="EF-hand"/>
    <property type="match status" value="1"/>
</dbReference>
<protein>
    <submittedName>
        <fullName evidence="5">Serine/threonine-protein phosphatase 2A regulatory subunit B'' subunit beta</fullName>
    </submittedName>
</protein>
<proteinExistence type="evidence at transcript level"/>
<dbReference type="Gene3D" id="1.10.238.230">
    <property type="match status" value="1"/>
</dbReference>
<feature type="region of interest" description="Disordered" evidence="3">
    <location>
        <begin position="126"/>
        <end position="146"/>
    </location>
</feature>
<evidence type="ECO:0000256" key="3">
    <source>
        <dbReference type="SAM" id="MobiDB-lite"/>
    </source>
</evidence>
<accession>F1KTT6</accession>
<reference evidence="5" key="1">
    <citation type="journal article" date="2011" name="Genome Res.">
        <title>Deep small RNA sequencing from the nematode Ascaris reveals conservation, functional diversification, and novel developmental profiles.</title>
        <authorList>
            <person name="Wang J."/>
            <person name="Czech B."/>
            <person name="Crunk A."/>
            <person name="Wallace A."/>
            <person name="Mitreva M."/>
            <person name="Hannon G.J."/>
            <person name="Davis R.E."/>
        </authorList>
    </citation>
    <scope>NUCLEOTIDE SEQUENCE</scope>
</reference>
<dbReference type="GO" id="GO:0000159">
    <property type="term" value="C:protein phosphatase type 2A complex"/>
    <property type="evidence" value="ECO:0007669"/>
    <property type="project" value="TreeGrafter"/>
</dbReference>
<dbReference type="Pfam" id="PF17958">
    <property type="entry name" value="EF-hand_13"/>
    <property type="match status" value="1"/>
</dbReference>
<dbReference type="GO" id="GO:0005509">
    <property type="term" value="F:calcium ion binding"/>
    <property type="evidence" value="ECO:0007669"/>
    <property type="project" value="InterPro"/>
</dbReference>
<dbReference type="InterPro" id="IPR011992">
    <property type="entry name" value="EF-hand-dom_pair"/>
</dbReference>
<feature type="domain" description="EF-hand" evidence="4">
    <location>
        <begin position="506"/>
        <end position="541"/>
    </location>
</feature>
<evidence type="ECO:0000313" key="5">
    <source>
        <dbReference type="EMBL" id="ADY41290.1"/>
    </source>
</evidence>
<organism evidence="5">
    <name type="scientific">Ascaris suum</name>
    <name type="common">Pig roundworm</name>
    <name type="synonym">Ascaris lumbricoides</name>
    <dbReference type="NCBI Taxonomy" id="6253"/>
    <lineage>
        <taxon>Eukaryota</taxon>
        <taxon>Metazoa</taxon>
        <taxon>Ecdysozoa</taxon>
        <taxon>Nematoda</taxon>
        <taxon>Chromadorea</taxon>
        <taxon>Rhabditida</taxon>
        <taxon>Spirurina</taxon>
        <taxon>Ascaridomorpha</taxon>
        <taxon>Ascaridoidea</taxon>
        <taxon>Ascarididae</taxon>
        <taxon>Ascaris</taxon>
    </lineage>
</organism>